<protein>
    <submittedName>
        <fullName evidence="2">NADPH-dependent FMN reductase</fullName>
    </submittedName>
</protein>
<dbReference type="InterPro" id="IPR029039">
    <property type="entry name" value="Flavoprotein-like_sf"/>
</dbReference>
<reference evidence="2 3" key="1">
    <citation type="journal article" date="2015" name="Genome Announc.">
        <title>Genome Assemblies of Three Soil-Associated Devosia species: D. insulae, D. limi, and D. soli.</title>
        <authorList>
            <person name="Hassan Y.I."/>
            <person name="Lepp D."/>
            <person name="Zhou T."/>
        </authorList>
    </citation>
    <scope>NUCLEOTIDE SEQUENCE [LARGE SCALE GENOMIC DNA]</scope>
    <source>
        <strain evidence="2 3">DS-56</strain>
    </source>
</reference>
<dbReference type="PANTHER" id="PTHR30543:SF21">
    <property type="entry name" value="NAD(P)H-DEPENDENT FMN REDUCTASE LOT6"/>
    <property type="match status" value="1"/>
</dbReference>
<dbReference type="Proteomes" id="UP000095463">
    <property type="component" value="Unassembled WGS sequence"/>
</dbReference>
<dbReference type="InterPro" id="IPR050712">
    <property type="entry name" value="NAD(P)H-dep_reductase"/>
</dbReference>
<dbReference type="GO" id="GO:0016491">
    <property type="term" value="F:oxidoreductase activity"/>
    <property type="evidence" value="ECO:0007669"/>
    <property type="project" value="InterPro"/>
</dbReference>
<accession>A0A1E5XHP4</accession>
<feature type="domain" description="NADPH-dependent FMN reductase-like" evidence="1">
    <location>
        <begin position="5"/>
        <end position="146"/>
    </location>
</feature>
<dbReference type="AlphaFoldDB" id="A0A1E5XHP4"/>
<dbReference type="GO" id="GO:0005829">
    <property type="term" value="C:cytosol"/>
    <property type="evidence" value="ECO:0007669"/>
    <property type="project" value="TreeGrafter"/>
</dbReference>
<dbReference type="Gene3D" id="3.40.50.360">
    <property type="match status" value="1"/>
</dbReference>
<evidence type="ECO:0000313" key="2">
    <source>
        <dbReference type="EMBL" id="OEO28105.1"/>
    </source>
</evidence>
<dbReference type="OrthoDB" id="9812295at2"/>
<keyword evidence="3" id="KW-1185">Reference proteome</keyword>
<dbReference type="SUPFAM" id="SSF52218">
    <property type="entry name" value="Flavoproteins"/>
    <property type="match status" value="1"/>
</dbReference>
<dbReference type="PANTHER" id="PTHR30543">
    <property type="entry name" value="CHROMATE REDUCTASE"/>
    <property type="match status" value="1"/>
</dbReference>
<proteinExistence type="predicted"/>
<evidence type="ECO:0000313" key="3">
    <source>
        <dbReference type="Proteomes" id="UP000095463"/>
    </source>
</evidence>
<gene>
    <name evidence="2" type="ORF">VW23_000485</name>
</gene>
<name>A0A1E5XHP4_9HYPH</name>
<comment type="caution">
    <text evidence="2">The sequence shown here is derived from an EMBL/GenBank/DDBJ whole genome shotgun (WGS) entry which is preliminary data.</text>
</comment>
<dbReference type="InterPro" id="IPR005025">
    <property type="entry name" value="FMN_Rdtase-like_dom"/>
</dbReference>
<dbReference type="GO" id="GO:0010181">
    <property type="term" value="F:FMN binding"/>
    <property type="evidence" value="ECO:0007669"/>
    <property type="project" value="TreeGrafter"/>
</dbReference>
<dbReference type="Pfam" id="PF03358">
    <property type="entry name" value="FMN_red"/>
    <property type="match status" value="1"/>
</dbReference>
<dbReference type="RefSeq" id="WP_069912584.1">
    <property type="nucleotide sequence ID" value="NZ_LAJE02000400.1"/>
</dbReference>
<dbReference type="EMBL" id="LAJE02000400">
    <property type="protein sequence ID" value="OEO28105.1"/>
    <property type="molecule type" value="Genomic_DNA"/>
</dbReference>
<evidence type="ECO:0000259" key="1">
    <source>
        <dbReference type="Pfam" id="PF03358"/>
    </source>
</evidence>
<organism evidence="2 3">
    <name type="scientific">Devosia insulae DS-56</name>
    <dbReference type="NCBI Taxonomy" id="1116389"/>
    <lineage>
        <taxon>Bacteria</taxon>
        <taxon>Pseudomonadati</taxon>
        <taxon>Pseudomonadota</taxon>
        <taxon>Alphaproteobacteria</taxon>
        <taxon>Hyphomicrobiales</taxon>
        <taxon>Devosiaceae</taxon>
        <taxon>Devosia</taxon>
    </lineage>
</organism>
<sequence length="186" mass="20395">MDTPTIAVVVGSLRHDSLNLRLARAIEKLMGASMHCRYLQIGELPLYNNDLWENPPSAVVTFKQELLSSDAVLFVTPEYNRSIPGVLKNAIDWGSRPLTENAWRGKPAAILGGSPGMLGTAVAQSHLRSILPALDLRTMPQPEVYLQLKPGLIDDSFAVTNEATRTFLSGFVRSFAHWISRQAGAL</sequence>